<protein>
    <recommendedName>
        <fullName evidence="7">NAD(P)-binding protein</fullName>
    </recommendedName>
</protein>
<dbReference type="GO" id="GO:0005739">
    <property type="term" value="C:mitochondrion"/>
    <property type="evidence" value="ECO:0007669"/>
    <property type="project" value="EnsemblFungi"/>
</dbReference>
<dbReference type="Gene3D" id="3.40.50.720">
    <property type="entry name" value="NAD(P)-binding Rossmann-like Domain"/>
    <property type="match status" value="1"/>
</dbReference>
<evidence type="ECO:0000256" key="2">
    <source>
        <dbReference type="ARBA" id="ARBA00022857"/>
    </source>
</evidence>
<dbReference type="GO" id="GO:0034389">
    <property type="term" value="P:lipid droplet organization"/>
    <property type="evidence" value="ECO:0007669"/>
    <property type="project" value="EnsemblFungi"/>
</dbReference>
<dbReference type="InterPro" id="IPR036291">
    <property type="entry name" value="NAD(P)-bd_dom_sf"/>
</dbReference>
<dbReference type="SUPFAM" id="SSF51735">
    <property type="entry name" value="NAD(P)-binding Rossmann-fold domains"/>
    <property type="match status" value="1"/>
</dbReference>
<dbReference type="GO" id="GO:0005773">
    <property type="term" value="C:vacuole"/>
    <property type="evidence" value="ECO:0007669"/>
    <property type="project" value="GOC"/>
</dbReference>
<dbReference type="AlphaFoldDB" id="A0A1E4U1C5"/>
<feature type="transmembrane region" description="Helical" evidence="4">
    <location>
        <begin position="38"/>
        <end position="57"/>
    </location>
</feature>
<feature type="transmembrane region" description="Helical" evidence="4">
    <location>
        <begin position="244"/>
        <end position="264"/>
    </location>
</feature>
<keyword evidence="3" id="KW-0560">Oxidoreductase</keyword>
<keyword evidence="4" id="KW-1133">Transmembrane helix</keyword>
<accession>A0A1E4U1C5</accession>
<dbReference type="GO" id="GO:0006624">
    <property type="term" value="P:vacuolar protein processing"/>
    <property type="evidence" value="ECO:0007669"/>
    <property type="project" value="EnsemblFungi"/>
</dbReference>
<evidence type="ECO:0000256" key="1">
    <source>
        <dbReference type="ARBA" id="ARBA00006484"/>
    </source>
</evidence>
<gene>
    <name evidence="5" type="ORF">PACTADRAFT_47653</name>
</gene>
<dbReference type="GO" id="GO:0007033">
    <property type="term" value="P:vacuole organization"/>
    <property type="evidence" value="ECO:0007669"/>
    <property type="project" value="EnsemblFungi"/>
</dbReference>
<dbReference type="OrthoDB" id="191139at2759"/>
<comment type="similarity">
    <text evidence="1">Belongs to the short-chain dehydrogenases/reductases (SDR) family.</text>
</comment>
<dbReference type="GO" id="GO:0005811">
    <property type="term" value="C:lipid droplet"/>
    <property type="evidence" value="ECO:0007669"/>
    <property type="project" value="EnsemblFungi"/>
</dbReference>
<dbReference type="Proteomes" id="UP000094236">
    <property type="component" value="Unassembled WGS sequence"/>
</dbReference>
<dbReference type="STRING" id="669874.A0A1E4U1C5"/>
<evidence type="ECO:0008006" key="7">
    <source>
        <dbReference type="Google" id="ProtNLM"/>
    </source>
</evidence>
<evidence type="ECO:0000256" key="3">
    <source>
        <dbReference type="ARBA" id="ARBA00023002"/>
    </source>
</evidence>
<keyword evidence="6" id="KW-1185">Reference proteome</keyword>
<dbReference type="Pfam" id="PF00106">
    <property type="entry name" value="adh_short"/>
    <property type="match status" value="1"/>
</dbReference>
<proteinExistence type="inferred from homology"/>
<name>A0A1E4U1C5_PACTA</name>
<reference evidence="6" key="1">
    <citation type="submission" date="2016-05" db="EMBL/GenBank/DDBJ databases">
        <title>Comparative genomics of biotechnologically important yeasts.</title>
        <authorList>
            <consortium name="DOE Joint Genome Institute"/>
            <person name="Riley R."/>
            <person name="Haridas S."/>
            <person name="Wolfe K.H."/>
            <person name="Lopes M.R."/>
            <person name="Hittinger C.T."/>
            <person name="Goker M."/>
            <person name="Salamov A."/>
            <person name="Wisecaver J."/>
            <person name="Long T.M."/>
            <person name="Aerts A.L."/>
            <person name="Barry K."/>
            <person name="Choi C."/>
            <person name="Clum A."/>
            <person name="Coughlan A.Y."/>
            <person name="Deshpande S."/>
            <person name="Douglass A.P."/>
            <person name="Hanson S.J."/>
            <person name="Klenk H.-P."/>
            <person name="Labutti K."/>
            <person name="Lapidus A."/>
            <person name="Lindquist E."/>
            <person name="Lipzen A."/>
            <person name="Meier-Kolthoff J.P."/>
            <person name="Ohm R.A."/>
            <person name="Otillar R.P."/>
            <person name="Pangilinan J."/>
            <person name="Peng Y."/>
            <person name="Rokas A."/>
            <person name="Rosa C.A."/>
            <person name="Scheuner C."/>
            <person name="Sibirny A.A."/>
            <person name="Slot J.C."/>
            <person name="Stielow J.B."/>
            <person name="Sun H."/>
            <person name="Kurtzman C.P."/>
            <person name="Blackwell M."/>
            <person name="Grigoriev I.V."/>
            <person name="Jeffries T.W."/>
        </authorList>
    </citation>
    <scope>NUCLEOTIDE SEQUENCE [LARGE SCALE GENOMIC DNA]</scope>
    <source>
        <strain evidence="6">NRRL Y-2460</strain>
    </source>
</reference>
<keyword evidence="4" id="KW-0812">Transmembrane</keyword>
<keyword evidence="2" id="KW-0521">NADP</keyword>
<dbReference type="GO" id="GO:0016491">
    <property type="term" value="F:oxidoreductase activity"/>
    <property type="evidence" value="ECO:0007669"/>
    <property type="project" value="UniProtKB-KW"/>
</dbReference>
<sequence length="330" mass="38099">MTSYSPTASVKFNPDDLPYINPRYDRRVCLITGANSGIGWFTALHLYLHGYIVYIGGRNKLKVERAISDITKEAKRRKQEKSYIYLGKLIFLEIDLLDLDSVEKSAEEFKKREPKLHILINNAGIMALPFSYSKDNFEIQVQTNYISPFLLTQRLIPLMSTVEKSRILYVSSIGHNLYFKRFSMDSTFDYHPNIIFTWLRYGLSKTSGIHYIKNLSLKYPNILCLAVNPGFVMSTNLLSHWTRLPIVGLFFWIFFQIFGFFFGVDIETGCYSTIKCCLDENLTSEKDNGKYFSTYGIEAEPSSIASNMDYAAETWVWTTTELNKRGHPIE</sequence>
<dbReference type="PANTHER" id="PTHR24320:SF282">
    <property type="entry name" value="WW DOMAIN-CONTAINING OXIDOREDUCTASE"/>
    <property type="match status" value="1"/>
</dbReference>
<dbReference type="PANTHER" id="PTHR24320">
    <property type="entry name" value="RETINOL DEHYDROGENASE"/>
    <property type="match status" value="1"/>
</dbReference>
<keyword evidence="4" id="KW-0472">Membrane</keyword>
<evidence type="ECO:0000256" key="4">
    <source>
        <dbReference type="SAM" id="Phobius"/>
    </source>
</evidence>
<evidence type="ECO:0000313" key="6">
    <source>
        <dbReference type="Proteomes" id="UP000094236"/>
    </source>
</evidence>
<dbReference type="EMBL" id="KV454011">
    <property type="protein sequence ID" value="ODV97800.1"/>
    <property type="molecule type" value="Genomic_DNA"/>
</dbReference>
<organism evidence="5 6">
    <name type="scientific">Pachysolen tannophilus NRRL Y-2460</name>
    <dbReference type="NCBI Taxonomy" id="669874"/>
    <lineage>
        <taxon>Eukaryota</taxon>
        <taxon>Fungi</taxon>
        <taxon>Dikarya</taxon>
        <taxon>Ascomycota</taxon>
        <taxon>Saccharomycotina</taxon>
        <taxon>Pichiomycetes</taxon>
        <taxon>Pachysolenaceae</taxon>
        <taxon>Pachysolen</taxon>
    </lineage>
</organism>
<dbReference type="PRINTS" id="PR00081">
    <property type="entry name" value="GDHRDH"/>
</dbReference>
<dbReference type="InterPro" id="IPR002347">
    <property type="entry name" value="SDR_fam"/>
</dbReference>
<evidence type="ECO:0000313" key="5">
    <source>
        <dbReference type="EMBL" id="ODV97800.1"/>
    </source>
</evidence>